<evidence type="ECO:0000313" key="3">
    <source>
        <dbReference type="Proteomes" id="UP000677913"/>
    </source>
</evidence>
<feature type="compositionally biased region" description="Polar residues" evidence="1">
    <location>
        <begin position="248"/>
        <end position="259"/>
    </location>
</feature>
<name>A0A8J7WNR9_9ACTN</name>
<feature type="compositionally biased region" description="Low complexity" evidence="1">
    <location>
        <begin position="130"/>
        <end position="152"/>
    </location>
</feature>
<evidence type="ECO:0000256" key="1">
    <source>
        <dbReference type="SAM" id="MobiDB-lite"/>
    </source>
</evidence>
<dbReference type="Proteomes" id="UP000677913">
    <property type="component" value="Unassembled WGS sequence"/>
</dbReference>
<sequence length="291" mass="28724">MNERRSRNLDAVLAAAAAPAYADERNEQAFAAVLTAFREAGTELGTAERRAEALIPAPRTSAEEPARRARQRALQRGGSHSLRLAAQYAAVLGIFVGAGTAAASAGILPSPMQSFAHQILGGLGVPGPSPESSPSGGSTASASPDPSATAGGPQAGSTSGTEPGEQTAGTPAPSGPATQTALQSLCGQVVSSEGNWRKVLSGQDKAQLIAAAGSEKKVYQYCTDLLNLSGGAGATPATTPAEKTGGPSPSTGPNQENVPTPQPSSTSTHGKGKGGGGNGDTTSGAMPTAGV</sequence>
<protein>
    <submittedName>
        <fullName evidence="2">Uncharacterized protein</fullName>
    </submittedName>
</protein>
<feature type="compositionally biased region" description="Low complexity" evidence="1">
    <location>
        <begin position="234"/>
        <end position="247"/>
    </location>
</feature>
<dbReference type="AlphaFoldDB" id="A0A8J7WNR9"/>
<reference evidence="2" key="1">
    <citation type="submission" date="2021-04" db="EMBL/GenBank/DDBJ databases">
        <title>Genome based classification of Actinospica acidithermotolerans sp. nov., an actinobacterium isolated from an Indonesian hot spring.</title>
        <authorList>
            <person name="Kusuma A.B."/>
            <person name="Putra K.E."/>
            <person name="Nafisah S."/>
            <person name="Loh J."/>
            <person name="Nouioui I."/>
            <person name="Goodfellow M."/>
        </authorList>
    </citation>
    <scope>NUCLEOTIDE SEQUENCE</scope>
    <source>
        <strain evidence="2">DSM 45618</strain>
    </source>
</reference>
<dbReference type="RefSeq" id="WP_211467273.1">
    <property type="nucleotide sequence ID" value="NZ_JAGSXH010000028.1"/>
</dbReference>
<proteinExistence type="predicted"/>
<accession>A0A8J7WNR9</accession>
<feature type="region of interest" description="Disordered" evidence="1">
    <location>
        <begin position="119"/>
        <end position="181"/>
    </location>
</feature>
<dbReference type="EMBL" id="JAGSXH010000028">
    <property type="protein sequence ID" value="MBS2963507.1"/>
    <property type="molecule type" value="Genomic_DNA"/>
</dbReference>
<organism evidence="2 3">
    <name type="scientific">Actinocrinis puniceicyclus</name>
    <dbReference type="NCBI Taxonomy" id="977794"/>
    <lineage>
        <taxon>Bacteria</taxon>
        <taxon>Bacillati</taxon>
        <taxon>Actinomycetota</taxon>
        <taxon>Actinomycetes</taxon>
        <taxon>Catenulisporales</taxon>
        <taxon>Actinospicaceae</taxon>
        <taxon>Actinocrinis</taxon>
    </lineage>
</organism>
<comment type="caution">
    <text evidence="2">The sequence shown here is derived from an EMBL/GenBank/DDBJ whole genome shotgun (WGS) entry which is preliminary data.</text>
</comment>
<gene>
    <name evidence="2" type="ORF">KGA66_10650</name>
</gene>
<keyword evidence="3" id="KW-1185">Reference proteome</keyword>
<feature type="region of interest" description="Disordered" evidence="1">
    <location>
        <begin position="229"/>
        <end position="291"/>
    </location>
</feature>
<feature type="region of interest" description="Disordered" evidence="1">
    <location>
        <begin position="58"/>
        <end position="79"/>
    </location>
</feature>
<evidence type="ECO:0000313" key="2">
    <source>
        <dbReference type="EMBL" id="MBS2963507.1"/>
    </source>
</evidence>